<dbReference type="Proteomes" id="UP000265520">
    <property type="component" value="Unassembled WGS sequence"/>
</dbReference>
<organism evidence="1 2">
    <name type="scientific">Trifolium medium</name>
    <dbReference type="NCBI Taxonomy" id="97028"/>
    <lineage>
        <taxon>Eukaryota</taxon>
        <taxon>Viridiplantae</taxon>
        <taxon>Streptophyta</taxon>
        <taxon>Embryophyta</taxon>
        <taxon>Tracheophyta</taxon>
        <taxon>Spermatophyta</taxon>
        <taxon>Magnoliopsida</taxon>
        <taxon>eudicotyledons</taxon>
        <taxon>Gunneridae</taxon>
        <taxon>Pentapetalae</taxon>
        <taxon>rosids</taxon>
        <taxon>fabids</taxon>
        <taxon>Fabales</taxon>
        <taxon>Fabaceae</taxon>
        <taxon>Papilionoideae</taxon>
        <taxon>50 kb inversion clade</taxon>
        <taxon>NPAAA clade</taxon>
        <taxon>Hologalegina</taxon>
        <taxon>IRL clade</taxon>
        <taxon>Trifolieae</taxon>
        <taxon>Trifolium</taxon>
    </lineage>
</organism>
<dbReference type="EMBL" id="LXQA010337765">
    <property type="protein sequence ID" value="MCI44968.1"/>
    <property type="molecule type" value="Genomic_DNA"/>
</dbReference>
<proteinExistence type="predicted"/>
<accession>A0A392S802</accession>
<protein>
    <submittedName>
        <fullName evidence="1">Uncharacterized protein</fullName>
    </submittedName>
</protein>
<evidence type="ECO:0000313" key="2">
    <source>
        <dbReference type="Proteomes" id="UP000265520"/>
    </source>
</evidence>
<comment type="caution">
    <text evidence="1">The sequence shown here is derived from an EMBL/GenBank/DDBJ whole genome shotgun (WGS) entry which is preliminary data.</text>
</comment>
<reference evidence="1 2" key="1">
    <citation type="journal article" date="2018" name="Front. Plant Sci.">
        <title>Red Clover (Trifolium pratense) and Zigzag Clover (T. medium) - A Picture of Genomic Similarities and Differences.</title>
        <authorList>
            <person name="Dluhosova J."/>
            <person name="Istvanek J."/>
            <person name="Nedelnik J."/>
            <person name="Repkova J."/>
        </authorList>
    </citation>
    <scope>NUCLEOTIDE SEQUENCE [LARGE SCALE GENOMIC DNA]</scope>
    <source>
        <strain evidence="2">cv. 10/8</strain>
        <tissue evidence="1">Leaf</tissue>
    </source>
</reference>
<feature type="non-terminal residue" evidence="1">
    <location>
        <position position="58"/>
    </location>
</feature>
<name>A0A392S802_9FABA</name>
<sequence length="58" mass="6861">MSFVLSKYCLASNQPWNFRRFHKVQHQTPLAPNYLQQSYEFLSLITVAFNCLPEDPLK</sequence>
<evidence type="ECO:0000313" key="1">
    <source>
        <dbReference type="EMBL" id="MCI44968.1"/>
    </source>
</evidence>
<keyword evidence="2" id="KW-1185">Reference proteome</keyword>
<dbReference type="AlphaFoldDB" id="A0A392S802"/>